<feature type="compositionally biased region" description="Low complexity" evidence="7">
    <location>
        <begin position="366"/>
        <end position="444"/>
    </location>
</feature>
<feature type="compositionally biased region" description="Low complexity" evidence="7">
    <location>
        <begin position="578"/>
        <end position="592"/>
    </location>
</feature>
<comment type="similarity">
    <text evidence="2">Belongs to the mesothelin family.</text>
</comment>
<organism evidence="8 9">
    <name type="scientific">Pipra filicauda</name>
    <name type="common">Wire-tailed manakin</name>
    <dbReference type="NCBI Taxonomy" id="649802"/>
    <lineage>
        <taxon>Eukaryota</taxon>
        <taxon>Metazoa</taxon>
        <taxon>Chordata</taxon>
        <taxon>Craniata</taxon>
        <taxon>Vertebrata</taxon>
        <taxon>Euteleostomi</taxon>
        <taxon>Archelosauria</taxon>
        <taxon>Archosauria</taxon>
        <taxon>Dinosauria</taxon>
        <taxon>Saurischia</taxon>
        <taxon>Theropoda</taxon>
        <taxon>Coelurosauria</taxon>
        <taxon>Aves</taxon>
        <taxon>Neognathae</taxon>
        <taxon>Neoaves</taxon>
        <taxon>Telluraves</taxon>
        <taxon>Australaves</taxon>
        <taxon>Passeriformes</taxon>
        <taxon>Pipridae</taxon>
        <taxon>Pipra</taxon>
    </lineage>
</organism>
<dbReference type="PANTHER" id="PTHR23412">
    <property type="entry name" value="STEREOCILIN RELATED"/>
    <property type="match status" value="1"/>
</dbReference>
<evidence type="ECO:0000256" key="1">
    <source>
        <dbReference type="ARBA" id="ARBA00004370"/>
    </source>
</evidence>
<evidence type="ECO:0000256" key="3">
    <source>
        <dbReference type="ARBA" id="ARBA00022729"/>
    </source>
</evidence>
<dbReference type="InParanoid" id="A0A7R5KPB2"/>
<dbReference type="InterPro" id="IPR026664">
    <property type="entry name" value="Stereocilin-rel"/>
</dbReference>
<feature type="compositionally biased region" description="Low complexity" evidence="7">
    <location>
        <begin position="610"/>
        <end position="625"/>
    </location>
</feature>
<comment type="subcellular location">
    <subcellularLocation>
        <location evidence="1">Membrane</location>
    </subcellularLocation>
</comment>
<feature type="compositionally biased region" description="Polar residues" evidence="7">
    <location>
        <begin position="450"/>
        <end position="459"/>
    </location>
</feature>
<keyword evidence="6" id="KW-0325">Glycoprotein</keyword>
<dbReference type="Gene3D" id="1.20.970.40">
    <property type="match status" value="1"/>
</dbReference>
<dbReference type="PANTHER" id="PTHR23412:SF15">
    <property type="entry name" value="MESOTHELIN-LIKE PROTEIN"/>
    <property type="match status" value="1"/>
</dbReference>
<dbReference type="Proteomes" id="UP000504627">
    <property type="component" value="Unplaced"/>
</dbReference>
<evidence type="ECO:0000313" key="9">
    <source>
        <dbReference type="RefSeq" id="XP_039238289.1"/>
    </source>
</evidence>
<evidence type="ECO:0000256" key="5">
    <source>
        <dbReference type="ARBA" id="ARBA00023136"/>
    </source>
</evidence>
<feature type="compositionally biased region" description="Low complexity" evidence="7">
    <location>
        <begin position="541"/>
        <end position="566"/>
    </location>
</feature>
<accession>A0A7R5KPB2</accession>
<feature type="compositionally biased region" description="Low complexity" evidence="7">
    <location>
        <begin position="468"/>
        <end position="502"/>
    </location>
</feature>
<keyword evidence="5" id="KW-0472">Membrane</keyword>
<dbReference type="RefSeq" id="XP_039238289.1">
    <property type="nucleotide sequence ID" value="XM_039382355.1"/>
</dbReference>
<evidence type="ECO:0000256" key="2">
    <source>
        <dbReference type="ARBA" id="ARBA00011016"/>
    </source>
</evidence>
<feature type="region of interest" description="Disordered" evidence="7">
    <location>
        <begin position="43"/>
        <end position="70"/>
    </location>
</feature>
<evidence type="ECO:0000313" key="8">
    <source>
        <dbReference type="Proteomes" id="UP000504627"/>
    </source>
</evidence>
<feature type="region of interest" description="Disordered" evidence="7">
    <location>
        <begin position="347"/>
        <end position="649"/>
    </location>
</feature>
<dbReference type="InterPro" id="IPR010335">
    <property type="entry name" value="Mesothelin"/>
</dbReference>
<dbReference type="GO" id="GO:0007160">
    <property type="term" value="P:cell-matrix adhesion"/>
    <property type="evidence" value="ECO:0007669"/>
    <property type="project" value="TreeGrafter"/>
</dbReference>
<evidence type="ECO:0000256" key="6">
    <source>
        <dbReference type="ARBA" id="ARBA00023180"/>
    </source>
</evidence>
<dbReference type="GeneID" id="113995710"/>
<dbReference type="GO" id="GO:0009986">
    <property type="term" value="C:cell surface"/>
    <property type="evidence" value="ECO:0007669"/>
    <property type="project" value="TreeGrafter"/>
</dbReference>
<evidence type="ECO:0000256" key="7">
    <source>
        <dbReference type="SAM" id="MobiDB-lite"/>
    </source>
</evidence>
<protein>
    <submittedName>
        <fullName evidence="9">Mesothelin-like protein</fullName>
    </submittedName>
</protein>
<keyword evidence="3" id="KW-0732">Signal</keyword>
<dbReference type="GO" id="GO:0016020">
    <property type="term" value="C:membrane"/>
    <property type="evidence" value="ECO:0007669"/>
    <property type="project" value="UniProtKB-SubCell"/>
</dbReference>
<keyword evidence="8" id="KW-1185">Reference proteome</keyword>
<dbReference type="Pfam" id="PF06060">
    <property type="entry name" value="Mesothelin"/>
    <property type="match status" value="1"/>
</dbReference>
<keyword evidence="4" id="KW-0130">Cell adhesion</keyword>
<feature type="compositionally biased region" description="Low complexity" evidence="7">
    <location>
        <begin position="521"/>
        <end position="534"/>
    </location>
</feature>
<gene>
    <name evidence="9" type="primary">LOC113995710</name>
</gene>
<dbReference type="AlphaFoldDB" id="A0A7R5KPB2"/>
<sequence length="673" mass="70382">MVWAAPAPAAIALCLRVSTNLVKAAVAALVIGAVLSTAEQHPGWSRSLPRAASSHPRLKRSTDRCPSEPITTTTITTNPLLFLDYTPEEFNLCLSNDVLMENLEALLDMPFTVDYYEVMKEKVDQAYPSGIPEELLRRLGLLARLYSEEEISQWSVTSNDTLAALLDPSGGHWDDSQVQQLLSRYLTLGGTLTGPLLQAIGGRRLCNLREEQMEQIPAQAIGTAGQLDISACSQAKKELLYRKAREAFAGLADTPSVYYCRLRPYLGGAPAEDLKALANAGMAIDMDMDTFLSLNPEELQKLSVMDVKNLLGENLPELKKAENEPLVMGWVERQFQRELDRVLGIGLQGGMEDPTGTTTPPPHPTTPASATSTGTVPVPTTLPTVPTPIATTTPPTTQSSTVPLQTPTPSALSPTPLNNSPPSNESPPATSTATSTAHPTLTTSIAPPCSTHQSPTTNKATPSPVPLLPTTLAPVNPNTTSPSSVPVPAVTSRATTSTSVGTDPAGTTHSTSSPLVPVNTPAPGGTTHPAPATHSTVIPGTHTAPTATHSSARPVPLSTSAPTAPATSPPPHKPTPVPSSTISTQKSIISSTPETTTVPCPTSGPPGFPSPSSTTTSSEATKPTPGAVPESPRPTSNGHINLQPKPDSGPRLSSCLIHVLAVTVGTLLLQGLL</sequence>
<reference evidence="9" key="1">
    <citation type="submission" date="2025-08" db="UniProtKB">
        <authorList>
            <consortium name="RefSeq"/>
        </authorList>
    </citation>
    <scope>IDENTIFICATION</scope>
    <source>
        <tissue evidence="9">Muscle</tissue>
    </source>
</reference>
<feature type="compositionally biased region" description="Polar residues" evidence="7">
    <location>
        <begin position="505"/>
        <end position="514"/>
    </location>
</feature>
<name>A0A7R5KPB2_9PASS</name>
<proteinExistence type="inferred from homology"/>
<evidence type="ECO:0000256" key="4">
    <source>
        <dbReference type="ARBA" id="ARBA00022889"/>
    </source>
</evidence>
<feature type="compositionally biased region" description="Pro residues" evidence="7">
    <location>
        <begin position="567"/>
        <end position="577"/>
    </location>
</feature>